<dbReference type="AlphaFoldDB" id="A0A834G2P1"/>
<accession>A0A834G2P1</accession>
<comment type="caution">
    <text evidence="2">The sequence shown here is derived from an EMBL/GenBank/DDBJ whole genome shotgun (WGS) entry which is preliminary data.</text>
</comment>
<keyword evidence="3" id="KW-1185">Reference proteome</keyword>
<dbReference type="OrthoDB" id="647907at2759"/>
<feature type="region of interest" description="Disordered" evidence="1">
    <location>
        <begin position="1"/>
        <end position="24"/>
    </location>
</feature>
<evidence type="ECO:0000256" key="1">
    <source>
        <dbReference type="SAM" id="MobiDB-lite"/>
    </source>
</evidence>
<gene>
    <name evidence="2" type="ORF">RHSIM_Rhsim12G0079600</name>
</gene>
<name>A0A834G2P1_RHOSS</name>
<evidence type="ECO:0000313" key="3">
    <source>
        <dbReference type="Proteomes" id="UP000626092"/>
    </source>
</evidence>
<protein>
    <submittedName>
        <fullName evidence="2">Uncharacterized protein</fullName>
    </submittedName>
</protein>
<dbReference type="PANTHER" id="PTHR31050">
    <property type="entry name" value="OS08G0413200 PROTEIN"/>
    <property type="match status" value="1"/>
</dbReference>
<dbReference type="Proteomes" id="UP000626092">
    <property type="component" value="Unassembled WGS sequence"/>
</dbReference>
<dbReference type="Pfam" id="PF06880">
    <property type="entry name" value="DUF1262"/>
    <property type="match status" value="1"/>
</dbReference>
<dbReference type="InterPro" id="IPR010683">
    <property type="entry name" value="DUF1262"/>
</dbReference>
<feature type="compositionally biased region" description="Polar residues" evidence="1">
    <location>
        <begin position="1"/>
        <end position="12"/>
    </location>
</feature>
<reference evidence="2" key="1">
    <citation type="submission" date="2019-11" db="EMBL/GenBank/DDBJ databases">
        <authorList>
            <person name="Liu Y."/>
            <person name="Hou J."/>
            <person name="Li T.-Q."/>
            <person name="Guan C.-H."/>
            <person name="Wu X."/>
            <person name="Wu H.-Z."/>
            <person name="Ling F."/>
            <person name="Zhang R."/>
            <person name="Shi X.-G."/>
            <person name="Ren J.-P."/>
            <person name="Chen E.-F."/>
            <person name="Sun J.-M."/>
        </authorList>
    </citation>
    <scope>NUCLEOTIDE SEQUENCE</scope>
    <source>
        <strain evidence="2">Adult_tree_wgs_1</strain>
        <tissue evidence="2">Leaves</tissue>
    </source>
</reference>
<sequence>MYVTRRLSQYQRSPGLLSLPPEGPNSGYLVIQDEESETTNFLGFKKRHLKDLPFPQNKNLIVEYSDDSDGPLYLIPVLNHPLSSNRYYAIKASGSRKGLMDSS</sequence>
<dbReference type="PANTHER" id="PTHR31050:SF3">
    <property type="entry name" value="OS08G0412800 PROTEIN"/>
    <property type="match status" value="1"/>
</dbReference>
<feature type="compositionally biased region" description="Low complexity" evidence="1">
    <location>
        <begin position="13"/>
        <end position="24"/>
    </location>
</feature>
<dbReference type="EMBL" id="WJXA01000012">
    <property type="protein sequence ID" value="KAF7123062.1"/>
    <property type="molecule type" value="Genomic_DNA"/>
</dbReference>
<proteinExistence type="predicted"/>
<evidence type="ECO:0000313" key="2">
    <source>
        <dbReference type="EMBL" id="KAF7123062.1"/>
    </source>
</evidence>
<organism evidence="2 3">
    <name type="scientific">Rhododendron simsii</name>
    <name type="common">Sims's rhododendron</name>
    <dbReference type="NCBI Taxonomy" id="118357"/>
    <lineage>
        <taxon>Eukaryota</taxon>
        <taxon>Viridiplantae</taxon>
        <taxon>Streptophyta</taxon>
        <taxon>Embryophyta</taxon>
        <taxon>Tracheophyta</taxon>
        <taxon>Spermatophyta</taxon>
        <taxon>Magnoliopsida</taxon>
        <taxon>eudicotyledons</taxon>
        <taxon>Gunneridae</taxon>
        <taxon>Pentapetalae</taxon>
        <taxon>asterids</taxon>
        <taxon>Ericales</taxon>
        <taxon>Ericaceae</taxon>
        <taxon>Ericoideae</taxon>
        <taxon>Rhodoreae</taxon>
        <taxon>Rhododendron</taxon>
    </lineage>
</organism>